<dbReference type="PANTHER" id="PTHR11530:SF11">
    <property type="entry name" value="D-ASPARTATE OXIDASE"/>
    <property type="match status" value="1"/>
</dbReference>
<comment type="catalytic activity">
    <reaction evidence="8">
        <text>a D-alpha-amino acid + O2 + H2O = a 2-oxocarboxylate + H2O2 + NH4(+)</text>
        <dbReference type="Rhea" id="RHEA:21816"/>
        <dbReference type="ChEBI" id="CHEBI:15377"/>
        <dbReference type="ChEBI" id="CHEBI:15379"/>
        <dbReference type="ChEBI" id="CHEBI:16240"/>
        <dbReference type="ChEBI" id="CHEBI:28938"/>
        <dbReference type="ChEBI" id="CHEBI:35179"/>
        <dbReference type="ChEBI" id="CHEBI:59871"/>
        <dbReference type="EC" id="1.4.3.3"/>
    </reaction>
    <physiologicalReaction direction="left-to-right" evidence="8">
        <dbReference type="Rhea" id="RHEA:21817"/>
    </physiologicalReaction>
</comment>
<keyword evidence="11" id="KW-1185">Reference proteome</keyword>
<evidence type="ECO:0000256" key="5">
    <source>
        <dbReference type="ARBA" id="ARBA00023002"/>
    </source>
</evidence>
<evidence type="ECO:0000256" key="3">
    <source>
        <dbReference type="ARBA" id="ARBA00022630"/>
    </source>
</evidence>
<dbReference type="GO" id="GO:0005737">
    <property type="term" value="C:cytoplasm"/>
    <property type="evidence" value="ECO:0007669"/>
    <property type="project" value="TreeGrafter"/>
</dbReference>
<dbReference type="GO" id="GO:0003884">
    <property type="term" value="F:D-amino-acid oxidase activity"/>
    <property type="evidence" value="ECO:0007669"/>
    <property type="project" value="UniProtKB-EC"/>
</dbReference>
<dbReference type="InterPro" id="IPR023209">
    <property type="entry name" value="DAO"/>
</dbReference>
<dbReference type="EMBL" id="RJUL01000007">
    <property type="protein sequence ID" value="ROQ24253.1"/>
    <property type="molecule type" value="Genomic_DNA"/>
</dbReference>
<evidence type="ECO:0000256" key="6">
    <source>
        <dbReference type="ARBA" id="ARBA00039101"/>
    </source>
</evidence>
<dbReference type="Pfam" id="PF01266">
    <property type="entry name" value="DAO"/>
    <property type="match status" value="1"/>
</dbReference>
<gene>
    <name evidence="10" type="ORF">EDC28_107134</name>
</gene>
<evidence type="ECO:0000256" key="7">
    <source>
        <dbReference type="ARBA" id="ARBA00039751"/>
    </source>
</evidence>
<dbReference type="PANTHER" id="PTHR11530">
    <property type="entry name" value="D-AMINO ACID OXIDASE"/>
    <property type="match status" value="1"/>
</dbReference>
<evidence type="ECO:0000256" key="1">
    <source>
        <dbReference type="ARBA" id="ARBA00001974"/>
    </source>
</evidence>
<dbReference type="Gene3D" id="3.40.50.720">
    <property type="entry name" value="NAD(P)-binding Rossmann-like Domain"/>
    <property type="match status" value="2"/>
</dbReference>
<dbReference type="Proteomes" id="UP000268033">
    <property type="component" value="Unassembled WGS sequence"/>
</dbReference>
<evidence type="ECO:0000259" key="9">
    <source>
        <dbReference type="Pfam" id="PF01266"/>
    </source>
</evidence>
<dbReference type="InterPro" id="IPR006076">
    <property type="entry name" value="FAD-dep_OxRdtase"/>
</dbReference>
<protein>
    <recommendedName>
        <fullName evidence="7">D-amino-acid oxidase</fullName>
        <ecNumber evidence="6">1.4.3.3</ecNumber>
    </recommendedName>
</protein>
<evidence type="ECO:0000313" key="11">
    <source>
        <dbReference type="Proteomes" id="UP000268033"/>
    </source>
</evidence>
<comment type="similarity">
    <text evidence="2">Belongs to the DAMOX/DASOX family.</text>
</comment>
<evidence type="ECO:0000313" key="10">
    <source>
        <dbReference type="EMBL" id="ROQ24253.1"/>
    </source>
</evidence>
<comment type="cofactor">
    <cofactor evidence="1">
        <name>FAD</name>
        <dbReference type="ChEBI" id="CHEBI:57692"/>
    </cofactor>
</comment>
<dbReference type="GO" id="GO:0071949">
    <property type="term" value="F:FAD binding"/>
    <property type="evidence" value="ECO:0007669"/>
    <property type="project" value="InterPro"/>
</dbReference>
<organism evidence="10 11">
    <name type="scientific">Gallaecimonas pentaromativorans</name>
    <dbReference type="NCBI Taxonomy" id="584787"/>
    <lineage>
        <taxon>Bacteria</taxon>
        <taxon>Pseudomonadati</taxon>
        <taxon>Pseudomonadota</taxon>
        <taxon>Gammaproteobacteria</taxon>
        <taxon>Enterobacterales</taxon>
        <taxon>Gallaecimonadaceae</taxon>
        <taxon>Gallaecimonas</taxon>
    </lineage>
</organism>
<comment type="caution">
    <text evidence="10">The sequence shown here is derived from an EMBL/GenBank/DDBJ whole genome shotgun (WGS) entry which is preliminary data.</text>
</comment>
<keyword evidence="5" id="KW-0560">Oxidoreductase</keyword>
<keyword evidence="4" id="KW-0274">FAD</keyword>
<reference evidence="10 11" key="1">
    <citation type="submission" date="2018-11" db="EMBL/GenBank/DDBJ databases">
        <title>Genomic Encyclopedia of Type Strains, Phase IV (KMG-IV): sequencing the most valuable type-strain genomes for metagenomic binning, comparative biology and taxonomic classification.</title>
        <authorList>
            <person name="Goeker M."/>
        </authorList>
    </citation>
    <scope>NUCLEOTIDE SEQUENCE [LARGE SCALE GENOMIC DNA]</scope>
    <source>
        <strain evidence="10 11">DSM 21945</strain>
    </source>
</reference>
<keyword evidence="3" id="KW-0285">Flavoprotein</keyword>
<evidence type="ECO:0000256" key="4">
    <source>
        <dbReference type="ARBA" id="ARBA00022827"/>
    </source>
</evidence>
<feature type="domain" description="FAD dependent oxidoreductase" evidence="9">
    <location>
        <begin position="2"/>
        <end position="274"/>
    </location>
</feature>
<sequence length="278" mass="30159">MVGCGAIGITTAIEAQQAGFEVTIYAKAQLPQANSAFATGVWSPDSRIVAKAHGDALAPRWQQMARISFARYQALLGHSAKPVEWLPVYNLSSLPFDKANRHALPGEPDYPHWEAQLLNGLRPADQPLAPGASPFRQPHVRREQLLMFNLSQYGDWLLARFRAAGGRLLAAELSCEQDFARLGSQLVINCTGFGAKALLGDDALLPVRGQTCRLPPQLAVCYGIRDWDSGVSAYPRRDGVLVQTQAQGDFGAQHATVDLEESRQAVTQLAALMAGMRA</sequence>
<name>A0A3N1P6V2_9GAMM</name>
<dbReference type="AlphaFoldDB" id="A0A3N1P6V2"/>
<evidence type="ECO:0000256" key="8">
    <source>
        <dbReference type="ARBA" id="ARBA00049547"/>
    </source>
</evidence>
<evidence type="ECO:0000256" key="2">
    <source>
        <dbReference type="ARBA" id="ARBA00006730"/>
    </source>
</evidence>
<dbReference type="SUPFAM" id="SSF51971">
    <property type="entry name" value="Nucleotide-binding domain"/>
    <property type="match status" value="1"/>
</dbReference>
<accession>A0A3N1P6V2</accession>
<dbReference type="EC" id="1.4.3.3" evidence="6"/>
<dbReference type="GO" id="GO:0019478">
    <property type="term" value="P:D-amino acid catabolic process"/>
    <property type="evidence" value="ECO:0007669"/>
    <property type="project" value="TreeGrafter"/>
</dbReference>
<proteinExistence type="inferred from homology"/>